<sequence length="182" mass="20088">MKFLAPLLVVIAIGLFSGPSHTLPGNPAVLPRHIEPQAKTELTQSFDSTYLTLAQAISTIERDCEKGSVPSVLASLTPIHTAVIQLSGLFDLDENLPSPIVERYAYRCGGLLIKVQDVIKIINRFPLIATTCKPLVAQFVLQFQKMLRYIKRSNVNVYPYIKQKGQVDIGLWGSLGLNLELS</sequence>
<evidence type="ECO:0000256" key="1">
    <source>
        <dbReference type="SAM" id="SignalP"/>
    </source>
</evidence>
<evidence type="ECO:0000313" key="2">
    <source>
        <dbReference type="EMBL" id="KAG0144082.1"/>
    </source>
</evidence>
<dbReference type="EMBL" id="MU167303">
    <property type="protein sequence ID" value="KAG0144082.1"/>
    <property type="molecule type" value="Genomic_DNA"/>
</dbReference>
<protein>
    <submittedName>
        <fullName evidence="2">Uncharacterized protein</fullName>
    </submittedName>
</protein>
<accession>A0A9P6T9D4</accession>
<evidence type="ECO:0000313" key="3">
    <source>
        <dbReference type="Proteomes" id="UP000886653"/>
    </source>
</evidence>
<dbReference type="Proteomes" id="UP000886653">
    <property type="component" value="Unassembled WGS sequence"/>
</dbReference>
<feature type="signal peptide" evidence="1">
    <location>
        <begin position="1"/>
        <end position="22"/>
    </location>
</feature>
<organism evidence="2 3">
    <name type="scientific">Cronartium quercuum f. sp. fusiforme G11</name>
    <dbReference type="NCBI Taxonomy" id="708437"/>
    <lineage>
        <taxon>Eukaryota</taxon>
        <taxon>Fungi</taxon>
        <taxon>Dikarya</taxon>
        <taxon>Basidiomycota</taxon>
        <taxon>Pucciniomycotina</taxon>
        <taxon>Pucciniomycetes</taxon>
        <taxon>Pucciniales</taxon>
        <taxon>Coleosporiaceae</taxon>
        <taxon>Cronartium</taxon>
    </lineage>
</organism>
<gene>
    <name evidence="2" type="ORF">CROQUDRAFT_724204</name>
</gene>
<proteinExistence type="predicted"/>
<reference evidence="2" key="1">
    <citation type="submission" date="2013-11" db="EMBL/GenBank/DDBJ databases">
        <title>Genome sequence of the fusiform rust pathogen reveals effectors for host alternation and coevolution with pine.</title>
        <authorList>
            <consortium name="DOE Joint Genome Institute"/>
            <person name="Smith K."/>
            <person name="Pendleton A."/>
            <person name="Kubisiak T."/>
            <person name="Anderson C."/>
            <person name="Salamov A."/>
            <person name="Aerts A."/>
            <person name="Riley R."/>
            <person name="Clum A."/>
            <person name="Lindquist E."/>
            <person name="Ence D."/>
            <person name="Campbell M."/>
            <person name="Kronenberg Z."/>
            <person name="Feau N."/>
            <person name="Dhillon B."/>
            <person name="Hamelin R."/>
            <person name="Burleigh J."/>
            <person name="Smith J."/>
            <person name="Yandell M."/>
            <person name="Nelson C."/>
            <person name="Grigoriev I."/>
            <person name="Davis J."/>
        </authorList>
    </citation>
    <scope>NUCLEOTIDE SEQUENCE</scope>
    <source>
        <strain evidence="2">G11</strain>
    </source>
</reference>
<dbReference type="AlphaFoldDB" id="A0A9P6T9D4"/>
<feature type="chain" id="PRO_5040150409" evidence="1">
    <location>
        <begin position="23"/>
        <end position="182"/>
    </location>
</feature>
<name>A0A9P6T9D4_9BASI</name>
<keyword evidence="3" id="KW-1185">Reference proteome</keyword>
<keyword evidence="1" id="KW-0732">Signal</keyword>
<comment type="caution">
    <text evidence="2">The sequence shown here is derived from an EMBL/GenBank/DDBJ whole genome shotgun (WGS) entry which is preliminary data.</text>
</comment>